<dbReference type="STRING" id="1094619.G5AGB3"/>
<dbReference type="InterPro" id="IPR011010">
    <property type="entry name" value="DNA_brk_join_enz"/>
</dbReference>
<dbReference type="InterPro" id="IPR052925">
    <property type="entry name" value="Phage_Integrase-like_Recomb"/>
</dbReference>
<dbReference type="KEGG" id="psoj:PHYSODRAFT_348619"/>
<dbReference type="GeneID" id="20648989"/>
<dbReference type="Gene3D" id="1.10.443.10">
    <property type="entry name" value="Intergrase catalytic core"/>
    <property type="match status" value="1"/>
</dbReference>
<reference evidence="2 3" key="1">
    <citation type="journal article" date="2006" name="Science">
        <title>Phytophthora genome sequences uncover evolutionary origins and mechanisms of pathogenesis.</title>
        <authorList>
            <person name="Tyler B.M."/>
            <person name="Tripathy S."/>
            <person name="Zhang X."/>
            <person name="Dehal P."/>
            <person name="Jiang R.H."/>
            <person name="Aerts A."/>
            <person name="Arredondo F.D."/>
            <person name="Baxter L."/>
            <person name="Bensasson D."/>
            <person name="Beynon J.L."/>
            <person name="Chapman J."/>
            <person name="Damasceno C.M."/>
            <person name="Dorrance A.E."/>
            <person name="Dou D."/>
            <person name="Dickerman A.W."/>
            <person name="Dubchak I.L."/>
            <person name="Garbelotto M."/>
            <person name="Gijzen M."/>
            <person name="Gordon S.G."/>
            <person name="Govers F."/>
            <person name="Grunwald N.J."/>
            <person name="Huang W."/>
            <person name="Ivors K.L."/>
            <person name="Jones R.W."/>
            <person name="Kamoun S."/>
            <person name="Krampis K."/>
            <person name="Lamour K.H."/>
            <person name="Lee M.K."/>
            <person name="McDonald W.H."/>
            <person name="Medina M."/>
            <person name="Meijer H.J."/>
            <person name="Nordberg E.K."/>
            <person name="Maclean D.J."/>
            <person name="Ospina-Giraldo M.D."/>
            <person name="Morris P.F."/>
            <person name="Phuntumart V."/>
            <person name="Putnam N.H."/>
            <person name="Rash S."/>
            <person name="Rose J.K."/>
            <person name="Sakihama Y."/>
            <person name="Salamov A.A."/>
            <person name="Savidor A."/>
            <person name="Scheuring C.F."/>
            <person name="Smith B.M."/>
            <person name="Sobral B.W."/>
            <person name="Terry A."/>
            <person name="Torto-Alalibo T.A."/>
            <person name="Win J."/>
            <person name="Xu Z."/>
            <person name="Zhang H."/>
            <person name="Grigoriev I.V."/>
            <person name="Rokhsar D.S."/>
            <person name="Boore J.L."/>
        </authorList>
    </citation>
    <scope>NUCLEOTIDE SEQUENCE [LARGE SCALE GENOMIC DNA]</scope>
    <source>
        <strain evidence="2 3">P6497</strain>
    </source>
</reference>
<sequence>MQGIKRVSDPVTKKQPITPAFLRLLHRSLDTSQPRSRLLWGSVLLGYFFLLRRSEYQRDGSRRHPFCLKTTNAYFSDKTGCPTSERAAVSVTIGLAGSKNDQYGRGAWRTMHATDDPLLCPKQALHHILRARQELSYDRSVHLCADLDAAEVNRALKALATRIGVPPTRYSTHSIRAGGATALLNGRADSLSIKLLGRWMSNCYESYPVLAAQATVSLSQQMIQDDQELRPSPRVW</sequence>
<evidence type="ECO:0000313" key="2">
    <source>
        <dbReference type="EMBL" id="EGZ05625.1"/>
    </source>
</evidence>
<organism evidence="2 3">
    <name type="scientific">Phytophthora sojae (strain P6497)</name>
    <name type="common">Soybean stem and root rot agent</name>
    <name type="synonym">Phytophthora megasperma f. sp. glycines</name>
    <dbReference type="NCBI Taxonomy" id="1094619"/>
    <lineage>
        <taxon>Eukaryota</taxon>
        <taxon>Sar</taxon>
        <taxon>Stramenopiles</taxon>
        <taxon>Oomycota</taxon>
        <taxon>Peronosporomycetes</taxon>
        <taxon>Peronosporales</taxon>
        <taxon>Peronosporaceae</taxon>
        <taxon>Phytophthora</taxon>
    </lineage>
</organism>
<dbReference type="GO" id="GO:0015074">
    <property type="term" value="P:DNA integration"/>
    <property type="evidence" value="ECO:0007669"/>
    <property type="project" value="InterPro"/>
</dbReference>
<dbReference type="InParanoid" id="G5AGB3"/>
<name>G5AGB3_PHYSP</name>
<gene>
    <name evidence="2" type="ORF">PHYSODRAFT_348619</name>
</gene>
<proteinExistence type="predicted"/>
<keyword evidence="3" id="KW-1185">Reference proteome</keyword>
<evidence type="ECO:0000256" key="1">
    <source>
        <dbReference type="ARBA" id="ARBA00023172"/>
    </source>
</evidence>
<accession>G5AGB3</accession>
<dbReference type="InterPro" id="IPR013762">
    <property type="entry name" value="Integrase-like_cat_sf"/>
</dbReference>
<evidence type="ECO:0000313" key="3">
    <source>
        <dbReference type="Proteomes" id="UP000002640"/>
    </source>
</evidence>
<dbReference type="RefSeq" id="XP_009539156.1">
    <property type="nucleotide sequence ID" value="XM_009540861.1"/>
</dbReference>
<dbReference type="AlphaFoldDB" id="G5AGB3"/>
<evidence type="ECO:0008006" key="4">
    <source>
        <dbReference type="Google" id="ProtNLM"/>
    </source>
</evidence>
<dbReference type="EMBL" id="JH159166">
    <property type="protein sequence ID" value="EGZ05625.1"/>
    <property type="molecule type" value="Genomic_DNA"/>
</dbReference>
<dbReference type="PANTHER" id="PTHR34605">
    <property type="entry name" value="PHAGE_INTEGRASE DOMAIN-CONTAINING PROTEIN"/>
    <property type="match status" value="1"/>
</dbReference>
<dbReference type="SUPFAM" id="SSF56349">
    <property type="entry name" value="DNA breaking-rejoining enzymes"/>
    <property type="match status" value="1"/>
</dbReference>
<dbReference type="PANTHER" id="PTHR34605:SF4">
    <property type="entry name" value="DNA ADENINE METHYLTRANSFERASE"/>
    <property type="match status" value="1"/>
</dbReference>
<dbReference type="Proteomes" id="UP000002640">
    <property type="component" value="Unassembled WGS sequence"/>
</dbReference>
<dbReference type="OMA" id="WRTMHAS"/>
<dbReference type="GO" id="GO:0003677">
    <property type="term" value="F:DNA binding"/>
    <property type="evidence" value="ECO:0007669"/>
    <property type="project" value="InterPro"/>
</dbReference>
<keyword evidence="1" id="KW-0233">DNA recombination</keyword>
<dbReference type="GO" id="GO:0006310">
    <property type="term" value="P:DNA recombination"/>
    <property type="evidence" value="ECO:0007669"/>
    <property type="project" value="UniProtKB-KW"/>
</dbReference>
<protein>
    <recommendedName>
        <fullName evidence="4">Tyr recombinase domain-containing protein</fullName>
    </recommendedName>
</protein>